<feature type="transmembrane region" description="Helical" evidence="7">
    <location>
        <begin position="350"/>
        <end position="368"/>
    </location>
</feature>
<evidence type="ECO:0000313" key="11">
    <source>
        <dbReference type="Proteomes" id="UP000037505"/>
    </source>
</evidence>
<keyword evidence="4 7" id="KW-1133">Transmembrane helix</keyword>
<evidence type="ECO:0000256" key="4">
    <source>
        <dbReference type="ARBA" id="ARBA00022989"/>
    </source>
</evidence>
<keyword evidence="11" id="KW-1185">Reference proteome</keyword>
<dbReference type="Gene3D" id="3.40.50.80">
    <property type="entry name" value="Nucleotide-binding domain of ferredoxin-NADP reductase (FNR) module"/>
    <property type="match status" value="1"/>
</dbReference>
<keyword evidence="8" id="KW-0732">Signal</keyword>
<evidence type="ECO:0000256" key="2">
    <source>
        <dbReference type="ARBA" id="ARBA00022448"/>
    </source>
</evidence>
<feature type="chain" id="PRO_5005553219" evidence="8">
    <location>
        <begin position="24"/>
        <end position="696"/>
    </location>
</feature>
<evidence type="ECO:0000256" key="1">
    <source>
        <dbReference type="ARBA" id="ARBA00004141"/>
    </source>
</evidence>
<feature type="domain" description="Ferric oxidoreductase" evidence="9">
    <location>
        <begin position="279"/>
        <end position="396"/>
    </location>
</feature>
<dbReference type="GO" id="GO:0015677">
    <property type="term" value="P:copper ion import"/>
    <property type="evidence" value="ECO:0007669"/>
    <property type="project" value="TreeGrafter"/>
</dbReference>
<feature type="transmembrane region" description="Helical" evidence="7">
    <location>
        <begin position="237"/>
        <end position="255"/>
    </location>
</feature>
<keyword evidence="6 7" id="KW-0472">Membrane</keyword>
<evidence type="ECO:0000256" key="3">
    <source>
        <dbReference type="ARBA" id="ARBA00022692"/>
    </source>
</evidence>
<dbReference type="GO" id="GO:0000293">
    <property type="term" value="F:ferric-chelate reductase activity"/>
    <property type="evidence" value="ECO:0007669"/>
    <property type="project" value="TreeGrafter"/>
</dbReference>
<name>A0A0L1IZ97_ASPN3</name>
<reference evidence="10 11" key="1">
    <citation type="submission" date="2014-06" db="EMBL/GenBank/DDBJ databases">
        <title>The Genome of the Aflatoxigenic Filamentous Fungus Aspergillus nomius.</title>
        <authorList>
            <person name="Moore M.G."/>
            <person name="Shannon B.M."/>
            <person name="Brian M.M."/>
        </authorList>
    </citation>
    <scope>NUCLEOTIDE SEQUENCE [LARGE SCALE GENOMIC DNA]</scope>
    <source>
        <strain evidence="10 11">NRRL 13137</strain>
    </source>
</reference>
<feature type="transmembrane region" description="Helical" evidence="7">
    <location>
        <begin position="275"/>
        <end position="293"/>
    </location>
</feature>
<evidence type="ECO:0000256" key="7">
    <source>
        <dbReference type="SAM" id="Phobius"/>
    </source>
</evidence>
<comment type="subcellular location">
    <subcellularLocation>
        <location evidence="1">Membrane</location>
        <topology evidence="1">Multi-pass membrane protein</topology>
    </subcellularLocation>
</comment>
<keyword evidence="5" id="KW-0406">Ion transport</keyword>
<sequence>MLGHIYSLASSILLLTLVCPVYSANGFVGYGISMYKPPCAHACRSSITNPLNCSTSSNDSLRVTWNVEKSPEPECYATNDAFLQALAYCLYSHCQMIPNSTLQRYWEMNVAGSEKDQPLPKQAYQQALDSIGSRPNITSNGSTVLESASLVSEELYDLNWRTLAVFEKAEATHEKYGLVLLLTGAIIPIGLSFARFIPLPTRLKTSFEAYVIAPPLIGHRHKVPLFNTFNMPTRGQALFIAYLIIINVVLCAVGFSSADPSAWYSSNRREIVTYVSNRAGILSFANIPLLVLYSSRNNILLWVTNWSHSTFLLLHRWIAVICVIEACLHSAIYLQIYSAQGEHSSESKRAYWYWGVVATLAMVLIVPASMLQVRKRFYEFFLAWHVVFFLLAMVGCCLHIFYRYSFQWGYENWIYMALAIWGYERGMRILRFARHGIRTAHVSIVDDDYIKLEIPGVAAEGDVYLYFPTLTWRVWENHPFSVMTDVCCESDTEPSSTTITVDKDILPVDLTEKAGSLDKISLAKSSNSPCQRGLVFYIRTQSGITKYLRGPRSRFSVLIESSYRPVALSRSNASDMTNIIAIAGGVGVTALAPILMRHEGWHKLFWAVRSKPLINSVAASLGADRFDRLNPVVFQDSRMDIPRILREEVSRCAGTEVAVIVSGPPRMADEVRLVVTQLMRENPAVKLKLIEESFSW</sequence>
<accession>A0A0L1IZ97</accession>
<feature type="signal peptide" evidence="8">
    <location>
        <begin position="1"/>
        <end position="23"/>
    </location>
</feature>
<dbReference type="SFLD" id="SFLDS00052">
    <property type="entry name" value="Ferric_Reductase_Domain"/>
    <property type="match status" value="1"/>
</dbReference>
<organism evidence="10 11">
    <name type="scientific">Aspergillus nomiae NRRL (strain ATCC 15546 / NRRL 13137 / CBS 260.88 / M93)</name>
    <dbReference type="NCBI Taxonomy" id="1509407"/>
    <lineage>
        <taxon>Eukaryota</taxon>
        <taxon>Fungi</taxon>
        <taxon>Dikarya</taxon>
        <taxon>Ascomycota</taxon>
        <taxon>Pezizomycotina</taxon>
        <taxon>Eurotiomycetes</taxon>
        <taxon>Eurotiomycetidae</taxon>
        <taxon>Eurotiales</taxon>
        <taxon>Aspergillaceae</taxon>
        <taxon>Aspergillus</taxon>
        <taxon>Aspergillus subgen. Circumdati</taxon>
    </lineage>
</organism>
<dbReference type="GO" id="GO:0006879">
    <property type="term" value="P:intracellular iron ion homeostasis"/>
    <property type="evidence" value="ECO:0007669"/>
    <property type="project" value="TreeGrafter"/>
</dbReference>
<feature type="transmembrane region" description="Helical" evidence="7">
    <location>
        <begin position="176"/>
        <end position="197"/>
    </location>
</feature>
<dbReference type="InterPro" id="IPR039261">
    <property type="entry name" value="FNR_nucleotide-bd"/>
</dbReference>
<evidence type="ECO:0000259" key="9">
    <source>
        <dbReference type="Pfam" id="PF01794"/>
    </source>
</evidence>
<dbReference type="Pfam" id="PF01794">
    <property type="entry name" value="Ferric_reduct"/>
    <property type="match status" value="1"/>
</dbReference>
<comment type="caution">
    <text evidence="10">The sequence shown here is derived from an EMBL/GenBank/DDBJ whole genome shotgun (WGS) entry which is preliminary data.</text>
</comment>
<feature type="transmembrane region" description="Helical" evidence="7">
    <location>
        <begin position="380"/>
        <end position="402"/>
    </location>
</feature>
<dbReference type="Proteomes" id="UP000037505">
    <property type="component" value="Unassembled WGS sequence"/>
</dbReference>
<proteinExistence type="predicted"/>
<dbReference type="AlphaFoldDB" id="A0A0L1IZ97"/>
<feature type="transmembrane region" description="Helical" evidence="7">
    <location>
        <begin position="314"/>
        <end position="338"/>
    </location>
</feature>
<dbReference type="OrthoDB" id="167398at2759"/>
<evidence type="ECO:0000256" key="6">
    <source>
        <dbReference type="ARBA" id="ARBA00023136"/>
    </source>
</evidence>
<dbReference type="GeneID" id="26808675"/>
<dbReference type="InterPro" id="IPR051410">
    <property type="entry name" value="Ferric/Cupric_Reductase"/>
</dbReference>
<dbReference type="GO" id="GO:0006826">
    <property type="term" value="P:iron ion transport"/>
    <property type="evidence" value="ECO:0007669"/>
    <property type="project" value="TreeGrafter"/>
</dbReference>
<dbReference type="SUPFAM" id="SSF52343">
    <property type="entry name" value="Ferredoxin reductase-like, C-terminal NADP-linked domain"/>
    <property type="match status" value="1"/>
</dbReference>
<dbReference type="CDD" id="cd06186">
    <property type="entry name" value="NOX_Duox_like_FAD_NADP"/>
    <property type="match status" value="1"/>
</dbReference>
<evidence type="ECO:0000256" key="8">
    <source>
        <dbReference type="SAM" id="SignalP"/>
    </source>
</evidence>
<protein>
    <submittedName>
        <fullName evidence="10">Ferric-chelate reductase (Fre2)</fullName>
    </submittedName>
</protein>
<dbReference type="GO" id="GO:0005886">
    <property type="term" value="C:plasma membrane"/>
    <property type="evidence" value="ECO:0007669"/>
    <property type="project" value="TreeGrafter"/>
</dbReference>
<gene>
    <name evidence="10" type="ORF">ANOM_006871</name>
</gene>
<dbReference type="STRING" id="1509407.A0A0L1IZ97"/>
<dbReference type="RefSeq" id="XP_015405804.1">
    <property type="nucleotide sequence ID" value="XM_015552127.1"/>
</dbReference>
<dbReference type="InterPro" id="IPR013130">
    <property type="entry name" value="Fe3_Rdtase_TM_dom"/>
</dbReference>
<dbReference type="EMBL" id="JNOM01000183">
    <property type="protein sequence ID" value="KNG84881.1"/>
    <property type="molecule type" value="Genomic_DNA"/>
</dbReference>
<keyword evidence="3 7" id="KW-0812">Transmembrane</keyword>
<evidence type="ECO:0000313" key="10">
    <source>
        <dbReference type="EMBL" id="KNG84881.1"/>
    </source>
</evidence>
<keyword evidence="2" id="KW-0813">Transport</keyword>
<evidence type="ECO:0000256" key="5">
    <source>
        <dbReference type="ARBA" id="ARBA00023065"/>
    </source>
</evidence>
<dbReference type="PANTHER" id="PTHR32361:SF9">
    <property type="entry name" value="FERRIC REDUCTASE TRANSMEMBRANE COMPONENT 3-RELATED"/>
    <property type="match status" value="1"/>
</dbReference>
<dbReference type="PANTHER" id="PTHR32361">
    <property type="entry name" value="FERRIC/CUPRIC REDUCTASE TRANSMEMBRANE COMPONENT"/>
    <property type="match status" value="1"/>
</dbReference>